<sequence length="249" mass="29083">MHEDIIWQREIKISNDLDNFDPQDKIEFPSYFFNFLEENAYSNKNNNNSASENSISYFKLSDFCCNINIYLKKLMGRNNLLDETDSVTNKNNNNNCIYQPKCECWTVEEYLSQKFQHKSDIIANKKLIKLDEKEKNDLLDIKKFDLNGSKAIKISDIESDSLSNISTSLSKNDSNYEITYFKRRSSEFSLELNEKKQSNLDGVESNLEIERSLPDDEFFSEAINELGIQLSQVSTCFDSFDSQFKKFKI</sequence>
<comment type="caution">
    <text evidence="1">The sequence shown here is derived from an EMBL/GenBank/DDBJ whole genome shotgun (WGS) entry which is preliminary data.</text>
</comment>
<reference evidence="1 2" key="1">
    <citation type="journal article" date="2018" name="Sci. Rep.">
        <title>Genomic signatures of local adaptation to the degree of environmental predictability in rotifers.</title>
        <authorList>
            <person name="Franch-Gras L."/>
            <person name="Hahn C."/>
            <person name="Garcia-Roger E.M."/>
            <person name="Carmona M.J."/>
            <person name="Serra M."/>
            <person name="Gomez A."/>
        </authorList>
    </citation>
    <scope>NUCLEOTIDE SEQUENCE [LARGE SCALE GENOMIC DNA]</scope>
    <source>
        <strain evidence="1">HYR1</strain>
    </source>
</reference>
<dbReference type="OrthoDB" id="10633010at2759"/>
<organism evidence="1 2">
    <name type="scientific">Brachionus plicatilis</name>
    <name type="common">Marine rotifer</name>
    <name type="synonym">Brachionus muelleri</name>
    <dbReference type="NCBI Taxonomy" id="10195"/>
    <lineage>
        <taxon>Eukaryota</taxon>
        <taxon>Metazoa</taxon>
        <taxon>Spiralia</taxon>
        <taxon>Gnathifera</taxon>
        <taxon>Rotifera</taxon>
        <taxon>Eurotatoria</taxon>
        <taxon>Monogononta</taxon>
        <taxon>Pseudotrocha</taxon>
        <taxon>Ploima</taxon>
        <taxon>Brachionidae</taxon>
        <taxon>Brachionus</taxon>
    </lineage>
</organism>
<proteinExistence type="predicted"/>
<evidence type="ECO:0000313" key="2">
    <source>
        <dbReference type="Proteomes" id="UP000276133"/>
    </source>
</evidence>
<evidence type="ECO:0000313" key="1">
    <source>
        <dbReference type="EMBL" id="RNA27550.1"/>
    </source>
</evidence>
<dbReference type="EMBL" id="REGN01002531">
    <property type="protein sequence ID" value="RNA27550.1"/>
    <property type="molecule type" value="Genomic_DNA"/>
</dbReference>
<name>A0A3M7RVS0_BRAPC</name>
<gene>
    <name evidence="1" type="ORF">BpHYR1_046683</name>
</gene>
<protein>
    <submittedName>
        <fullName evidence="1">Uncharacterized protein</fullName>
    </submittedName>
</protein>
<accession>A0A3M7RVS0</accession>
<dbReference type="AlphaFoldDB" id="A0A3M7RVS0"/>
<dbReference type="Proteomes" id="UP000276133">
    <property type="component" value="Unassembled WGS sequence"/>
</dbReference>
<keyword evidence="2" id="KW-1185">Reference proteome</keyword>